<evidence type="ECO:0000256" key="1">
    <source>
        <dbReference type="SAM" id="Phobius"/>
    </source>
</evidence>
<feature type="transmembrane region" description="Helical" evidence="1">
    <location>
        <begin position="12"/>
        <end position="29"/>
    </location>
</feature>
<dbReference type="EMBL" id="PTJD01000011">
    <property type="protein sequence ID" value="PPK93221.1"/>
    <property type="molecule type" value="Genomic_DNA"/>
</dbReference>
<keyword evidence="1" id="KW-1133">Transmembrane helix</keyword>
<comment type="caution">
    <text evidence="2">The sequence shown here is derived from an EMBL/GenBank/DDBJ whole genome shotgun (WGS) entry which is preliminary data.</text>
</comment>
<dbReference type="AlphaFoldDB" id="A0A2S6IG91"/>
<sequence>MVVGTSSLGPGLAIPLVAAPFLLVAAWPLPTSDPLGVVGVLTLAAVVLVGTAVLSAATAAVHQALRGRGSPPSPRSS</sequence>
<protein>
    <submittedName>
        <fullName evidence="2">Uncharacterized protein</fullName>
    </submittedName>
</protein>
<dbReference type="Proteomes" id="UP000239485">
    <property type="component" value="Unassembled WGS sequence"/>
</dbReference>
<keyword evidence="3" id="KW-1185">Reference proteome</keyword>
<organism evidence="2 3">
    <name type="scientific">Kineococcus xinjiangensis</name>
    <dbReference type="NCBI Taxonomy" id="512762"/>
    <lineage>
        <taxon>Bacteria</taxon>
        <taxon>Bacillati</taxon>
        <taxon>Actinomycetota</taxon>
        <taxon>Actinomycetes</taxon>
        <taxon>Kineosporiales</taxon>
        <taxon>Kineosporiaceae</taxon>
        <taxon>Kineococcus</taxon>
    </lineage>
</organism>
<keyword evidence="1" id="KW-0812">Transmembrane</keyword>
<evidence type="ECO:0000313" key="3">
    <source>
        <dbReference type="Proteomes" id="UP000239485"/>
    </source>
</evidence>
<proteinExistence type="predicted"/>
<reference evidence="2 3" key="1">
    <citation type="submission" date="2018-02" db="EMBL/GenBank/DDBJ databases">
        <title>Genomic Encyclopedia of Archaeal and Bacterial Type Strains, Phase II (KMG-II): from individual species to whole genera.</title>
        <authorList>
            <person name="Goeker M."/>
        </authorList>
    </citation>
    <scope>NUCLEOTIDE SEQUENCE [LARGE SCALE GENOMIC DNA]</scope>
    <source>
        <strain evidence="2 3">DSM 22857</strain>
    </source>
</reference>
<keyword evidence="1" id="KW-0472">Membrane</keyword>
<accession>A0A2S6IG91</accession>
<evidence type="ECO:0000313" key="2">
    <source>
        <dbReference type="EMBL" id="PPK93221.1"/>
    </source>
</evidence>
<gene>
    <name evidence="2" type="ORF">CLV92_111138</name>
</gene>
<name>A0A2S6IG91_9ACTN</name>
<feature type="transmembrane region" description="Helical" evidence="1">
    <location>
        <begin position="35"/>
        <end position="61"/>
    </location>
</feature>